<keyword evidence="2" id="KW-1185">Reference proteome</keyword>
<dbReference type="RefSeq" id="YP_009848448.1">
    <property type="nucleotide sequence ID" value="NC_048784.1"/>
</dbReference>
<proteinExistence type="predicted"/>
<gene>
    <name evidence="1" type="primary">58</name>
    <name evidence="1" type="ORF">SEA_WHACK_58</name>
</gene>
<dbReference type="EMBL" id="MK967393">
    <property type="protein sequence ID" value="QDM57121.1"/>
    <property type="molecule type" value="Genomic_DNA"/>
</dbReference>
<accession>A0A515MKC1</accession>
<evidence type="ECO:0000313" key="2">
    <source>
        <dbReference type="Proteomes" id="UP000319882"/>
    </source>
</evidence>
<protein>
    <submittedName>
        <fullName evidence="1">Uncharacterized protein</fullName>
    </submittedName>
</protein>
<dbReference type="Proteomes" id="UP000319882">
    <property type="component" value="Segment"/>
</dbReference>
<name>A0A515MKC1_9CAUD</name>
<reference evidence="1 2" key="1">
    <citation type="submission" date="2019-05" db="EMBL/GenBank/DDBJ databases">
        <authorList>
            <person name="Beaulieu J."/>
            <person name="Cox M."/>
            <person name="Nazim E."/>
            <person name="Robinson Z."/>
            <person name="Molloy S.D."/>
            <person name="Garlena R.A."/>
            <person name="Russell D.A."/>
            <person name="Pope W.H."/>
            <person name="Jacobs-Sera D."/>
            <person name="Hatfull G.F."/>
        </authorList>
    </citation>
    <scope>NUCLEOTIDE SEQUENCE [LARGE SCALE GENOMIC DNA]</scope>
</reference>
<dbReference type="GeneID" id="55618869"/>
<evidence type="ECO:0000313" key="1">
    <source>
        <dbReference type="EMBL" id="QDM57121.1"/>
    </source>
</evidence>
<sequence>MSMSMSYPTDYFDFTTETFGRIHEGHNLDRDALMADLVEARWNQPGKQMQVAEEHLRYHPRLKWCGRMFGWPCDNEGAWHAHWEGVKPDVDTAFTVIQWVDEVSS</sequence>
<dbReference type="KEGG" id="vg:55618869"/>
<organism evidence="1 2">
    <name type="scientific">Rhodococcus phage Whack</name>
    <dbReference type="NCBI Taxonomy" id="2591132"/>
    <lineage>
        <taxon>Viruses</taxon>
        <taxon>Duplodnaviria</taxon>
        <taxon>Heunggongvirae</taxon>
        <taxon>Uroviricota</taxon>
        <taxon>Caudoviricetes</taxon>
        <taxon>Whackvirus</taxon>
        <taxon>Whackvirus whack</taxon>
    </lineage>
</organism>